<dbReference type="GO" id="GO:0004185">
    <property type="term" value="F:serine-type carboxypeptidase activity"/>
    <property type="evidence" value="ECO:0007669"/>
    <property type="project" value="InterPro"/>
</dbReference>
<gene>
    <name evidence="2" type="ORF">WJX81_005182</name>
</gene>
<dbReference type="Gene3D" id="3.40.50.11320">
    <property type="match status" value="1"/>
</dbReference>
<dbReference type="SUPFAM" id="SSF53474">
    <property type="entry name" value="alpha/beta-Hydrolases"/>
    <property type="match status" value="1"/>
</dbReference>
<name>A0AAW1R553_9CHLO</name>
<comment type="caution">
    <text evidence="2">The sequence shown here is derived from an EMBL/GenBank/DDBJ whole genome shotgun (WGS) entry which is preliminary data.</text>
</comment>
<dbReference type="InterPro" id="IPR029058">
    <property type="entry name" value="AB_hydrolase_fold"/>
</dbReference>
<evidence type="ECO:0000313" key="2">
    <source>
        <dbReference type="EMBL" id="KAK9828407.1"/>
    </source>
</evidence>
<proteinExistence type="inferred from homology"/>
<protein>
    <recommendedName>
        <fullName evidence="4">Serine carboxypeptidase</fullName>
    </recommendedName>
</protein>
<evidence type="ECO:0000313" key="3">
    <source>
        <dbReference type="Proteomes" id="UP001445335"/>
    </source>
</evidence>
<dbReference type="AlphaFoldDB" id="A0AAW1R553"/>
<evidence type="ECO:0008006" key="4">
    <source>
        <dbReference type="Google" id="ProtNLM"/>
    </source>
</evidence>
<dbReference type="Pfam" id="PF00450">
    <property type="entry name" value="Peptidase_S10"/>
    <property type="match status" value="1"/>
</dbReference>
<accession>A0AAW1R553</accession>
<dbReference type="InterPro" id="IPR001563">
    <property type="entry name" value="Peptidase_S10"/>
</dbReference>
<keyword evidence="3" id="KW-1185">Reference proteome</keyword>
<dbReference type="GO" id="GO:0006508">
    <property type="term" value="P:proteolysis"/>
    <property type="evidence" value="ECO:0007669"/>
    <property type="project" value="InterPro"/>
</dbReference>
<sequence length="456" mass="50996">MLNNTLVERSGDTPDARADRVKHLPGWGKVEDQVYSGYVTVDSEAGRALFYILVEAQGGSAGNPLILWTNGGPGCASSGGGFIREHGPWFPNAFVEQNGLRRNEYAWNRAASVVYLDQPAFTGFSYSNRSSDRYAADETTGHDARLFLERFMKRFPRLRNAPLWLSGESFGGHYVPQLAQMIVDGNAKPGAQQINLKGFLLGNPSTESEIDNTGRIEYWYEHRLISTETRTEIYKECDLEEVIIGPGDLVDMRQPKSKCLDGIRRAKREFGDTDIYDVYEDVCRYDSKGGRGTGEDPSPRPCDLDPCIGDEAVRYLSMPAVQEALHANTTGLPYPYDVCGIRGLEYDRSDQLRTMLPTYQALIAKKQLRILVFSGLFDGMEPHLGTELWLAKLNMTLTTPTRPWFDPLEANVEAGQVTEYDGITYATIKGAGHMAAYTQPARTLQMMTRWVNNEPL</sequence>
<reference evidence="2 3" key="1">
    <citation type="journal article" date="2024" name="Nat. Commun.">
        <title>Phylogenomics reveals the evolutionary origins of lichenization in chlorophyte algae.</title>
        <authorList>
            <person name="Puginier C."/>
            <person name="Libourel C."/>
            <person name="Otte J."/>
            <person name="Skaloud P."/>
            <person name="Haon M."/>
            <person name="Grisel S."/>
            <person name="Petersen M."/>
            <person name="Berrin J.G."/>
            <person name="Delaux P.M."/>
            <person name="Dal Grande F."/>
            <person name="Keller J."/>
        </authorList>
    </citation>
    <scope>NUCLEOTIDE SEQUENCE [LARGE SCALE GENOMIC DNA]</scope>
    <source>
        <strain evidence="2 3">SAG 245.80</strain>
    </source>
</reference>
<dbReference type="PANTHER" id="PTHR11802:SF201">
    <property type="entry name" value="CARBOXYPEPTIDASE"/>
    <property type="match status" value="1"/>
</dbReference>
<evidence type="ECO:0000256" key="1">
    <source>
        <dbReference type="ARBA" id="ARBA00009431"/>
    </source>
</evidence>
<dbReference type="Gene3D" id="3.40.50.1820">
    <property type="entry name" value="alpha/beta hydrolase"/>
    <property type="match status" value="1"/>
</dbReference>
<dbReference type="PANTHER" id="PTHR11802">
    <property type="entry name" value="SERINE PROTEASE FAMILY S10 SERINE CARBOXYPEPTIDASE"/>
    <property type="match status" value="1"/>
</dbReference>
<dbReference type="Proteomes" id="UP001445335">
    <property type="component" value="Unassembled WGS sequence"/>
</dbReference>
<organism evidence="2 3">
    <name type="scientific">Elliptochloris bilobata</name>
    <dbReference type="NCBI Taxonomy" id="381761"/>
    <lineage>
        <taxon>Eukaryota</taxon>
        <taxon>Viridiplantae</taxon>
        <taxon>Chlorophyta</taxon>
        <taxon>core chlorophytes</taxon>
        <taxon>Trebouxiophyceae</taxon>
        <taxon>Trebouxiophyceae incertae sedis</taxon>
        <taxon>Elliptochloris clade</taxon>
        <taxon>Elliptochloris</taxon>
    </lineage>
</organism>
<dbReference type="EMBL" id="JALJOU010000051">
    <property type="protein sequence ID" value="KAK9828407.1"/>
    <property type="molecule type" value="Genomic_DNA"/>
</dbReference>
<dbReference type="PRINTS" id="PR00724">
    <property type="entry name" value="CRBOXYPTASEC"/>
</dbReference>
<comment type="similarity">
    <text evidence="1">Belongs to the peptidase S10 family.</text>
</comment>
<dbReference type="Gene3D" id="6.10.250.940">
    <property type="match status" value="1"/>
</dbReference>